<accession>A0ABV6XF31</accession>
<dbReference type="RefSeq" id="WP_380561775.1">
    <property type="nucleotide sequence ID" value="NZ_JBEUKS010000001.1"/>
</dbReference>
<evidence type="ECO:0000259" key="4">
    <source>
        <dbReference type="Pfam" id="PF24346"/>
    </source>
</evidence>
<name>A0ABV6XF31_9ACTN</name>
<evidence type="ECO:0000256" key="1">
    <source>
        <dbReference type="SAM" id="MobiDB-lite"/>
    </source>
</evidence>
<organism evidence="6 7">
    <name type="scientific">Streptacidiphilus jeojiensis</name>
    <dbReference type="NCBI Taxonomy" id="3229225"/>
    <lineage>
        <taxon>Bacteria</taxon>
        <taxon>Bacillati</taxon>
        <taxon>Actinomycetota</taxon>
        <taxon>Actinomycetes</taxon>
        <taxon>Kitasatosporales</taxon>
        <taxon>Streptomycetaceae</taxon>
        <taxon>Streptacidiphilus</taxon>
    </lineage>
</organism>
<evidence type="ECO:0008006" key="8">
    <source>
        <dbReference type="Google" id="ProtNLM"/>
    </source>
</evidence>
<dbReference type="EMBL" id="JBEUKS010000001">
    <property type="protein sequence ID" value="MFC1436863.1"/>
    <property type="molecule type" value="Genomic_DNA"/>
</dbReference>
<comment type="caution">
    <text evidence="6">The sequence shown here is derived from an EMBL/GenBank/DDBJ whole genome shotgun (WGS) entry which is preliminary data.</text>
</comment>
<reference evidence="6 7" key="1">
    <citation type="submission" date="2024-06" db="EMBL/GenBank/DDBJ databases">
        <authorList>
            <person name="Lee S.D."/>
        </authorList>
    </citation>
    <scope>NUCLEOTIDE SEQUENCE [LARGE SCALE GENOMIC DNA]</scope>
    <source>
        <strain evidence="6 7">N1-10</strain>
    </source>
</reference>
<dbReference type="SUPFAM" id="SSF49899">
    <property type="entry name" value="Concanavalin A-like lectins/glucanases"/>
    <property type="match status" value="1"/>
</dbReference>
<feature type="chain" id="PRO_5045455411" description="DUF11 domain-containing protein" evidence="3">
    <location>
        <begin position="40"/>
        <end position="703"/>
    </location>
</feature>
<dbReference type="Gene3D" id="2.60.40.10">
    <property type="entry name" value="Immunoglobulins"/>
    <property type="match status" value="1"/>
</dbReference>
<feature type="signal peptide" evidence="3">
    <location>
        <begin position="1"/>
        <end position="39"/>
    </location>
</feature>
<feature type="region of interest" description="Disordered" evidence="1">
    <location>
        <begin position="606"/>
        <end position="640"/>
    </location>
</feature>
<evidence type="ECO:0000313" key="6">
    <source>
        <dbReference type="EMBL" id="MFC1436863.1"/>
    </source>
</evidence>
<evidence type="ECO:0000256" key="3">
    <source>
        <dbReference type="SAM" id="SignalP"/>
    </source>
</evidence>
<protein>
    <recommendedName>
        <fullName evidence="8">DUF11 domain-containing protein</fullName>
    </recommendedName>
</protein>
<keyword evidence="3" id="KW-0732">Signal</keyword>
<feature type="domain" description="DUF7507" evidence="4">
    <location>
        <begin position="353"/>
        <end position="457"/>
    </location>
</feature>
<dbReference type="InterPro" id="IPR013783">
    <property type="entry name" value="Ig-like_fold"/>
</dbReference>
<dbReference type="InterPro" id="IPR047589">
    <property type="entry name" value="DUF11_rpt"/>
</dbReference>
<dbReference type="NCBIfam" id="TIGR01451">
    <property type="entry name" value="B_ant_repeat"/>
    <property type="match status" value="2"/>
</dbReference>
<proteinExistence type="predicted"/>
<keyword evidence="2" id="KW-1133">Transmembrane helix</keyword>
<dbReference type="InterPro" id="IPR057687">
    <property type="entry name" value="DUF7927"/>
</dbReference>
<feature type="compositionally biased region" description="Low complexity" evidence="1">
    <location>
        <begin position="618"/>
        <end position="640"/>
    </location>
</feature>
<feature type="transmembrane region" description="Helical" evidence="2">
    <location>
        <begin position="663"/>
        <end position="682"/>
    </location>
</feature>
<dbReference type="Proteomes" id="UP001592581">
    <property type="component" value="Unassembled WGS sequence"/>
</dbReference>
<evidence type="ECO:0000313" key="7">
    <source>
        <dbReference type="Proteomes" id="UP001592581"/>
    </source>
</evidence>
<sequence>MTIQTRRARCGSRASALSATVAGLALVALCGSATVPASASPWAERHRAGGSVLLNETFQGSSIADPGFMPLDTACLTGAATTPPAGESTTGPCTAADQTAPNVPTPGVTPGWLQLTDGGYYRVGGLLYNRPLPGNGGLQVIFDQYQYGGNGADGIGFFLVDGAVDLTEAGADGGSLGYAQRNLEPGVHGGYLGIGLDAYGNFANDGENRGRNCPAASKSPVISDYQVTDSVTLRGPGEDLDGYCFLASTMTADASKPSGFVTTLPGSLRSSATVPDGAARRVRLTVSPDPRPLVTVDIDFNDGNGYQRVLSYQMKDDAPKTYKFGFSGSTGGLIDTHLIRNVVASSVDPLSTLNLVKTVATDLRGQRGATRKVGDTVNYNFLVTNTGSTELDGVTISDPKITDATCPRSTLGPMGSPTASMVCTGTHVITVDDSFTGVFTNTATAGATNPGGSNVVSNESSASVDVVRLTPELEITKTAEPQRTEPGGTVHYTVRISNVGSIPVSPADFTDDLSGVLDDADYNGDATATTGTVTPVKKTLHWSGDLAAGAEATVRYSVTVHDPDRGDGVLHNAVTGSIPGTSCAASTRHATTRAASTRALLPCTVDVPVDRPTPTPSPTVTMGEPGAPTPAPTRTEAEPAPMAPRPLGPVHAHLAATGIGTMLMLPGGLAVLALAAGALLLLHSRRDRGPSNPDGTDPGPADE</sequence>
<dbReference type="Pfam" id="PF24346">
    <property type="entry name" value="DUF7507"/>
    <property type="match status" value="1"/>
</dbReference>
<gene>
    <name evidence="6" type="ORF">ABUW04_01205</name>
</gene>
<evidence type="ECO:0000259" key="5">
    <source>
        <dbReference type="Pfam" id="PF25549"/>
    </source>
</evidence>
<feature type="domain" description="DUF7927" evidence="5">
    <location>
        <begin position="473"/>
        <end position="591"/>
    </location>
</feature>
<dbReference type="InterPro" id="IPR013320">
    <property type="entry name" value="ConA-like_dom_sf"/>
</dbReference>
<dbReference type="Pfam" id="PF25549">
    <property type="entry name" value="DUF7927"/>
    <property type="match status" value="1"/>
</dbReference>
<evidence type="ECO:0000256" key="2">
    <source>
        <dbReference type="SAM" id="Phobius"/>
    </source>
</evidence>
<dbReference type="InterPro" id="IPR055354">
    <property type="entry name" value="DUF7507"/>
</dbReference>
<dbReference type="Gene3D" id="2.60.120.200">
    <property type="match status" value="1"/>
</dbReference>
<keyword evidence="7" id="KW-1185">Reference proteome</keyword>
<keyword evidence="2" id="KW-0472">Membrane</keyword>
<keyword evidence="2" id="KW-0812">Transmembrane</keyword>